<evidence type="ECO:0000259" key="3">
    <source>
        <dbReference type="Pfam" id="PF02668"/>
    </source>
</evidence>
<gene>
    <name evidence="4" type="ORF">EDB81DRAFT_663851</name>
</gene>
<keyword evidence="1" id="KW-0560">Oxidoreductase</keyword>
<evidence type="ECO:0000256" key="2">
    <source>
        <dbReference type="SAM" id="Coils"/>
    </source>
</evidence>
<keyword evidence="2" id="KW-0175">Coiled coil</keyword>
<proteinExistence type="predicted"/>
<protein>
    <recommendedName>
        <fullName evidence="3">TauD/TfdA-like domain-containing protein</fullName>
    </recommendedName>
</protein>
<keyword evidence="5" id="KW-1185">Reference proteome</keyword>
<sequence>MPVSAQRVPRICLLPRFPKHTRFEARFLATDVTQTVPHIEAPHVSYANNRGHVGRIAQQLQQSGILRISLQFPDDDSEYLKHLLIGLHENHGHHLPIAHSATRGWFWDIRPSKADCQAGSHRARSETMDEFPWHTDCSYEDPPPRYFALQVLQHDRFGGGTLSVMNVERLGQLLSPGTRAALARPEYQITIPPEFIKDSTLRTMTGSVLVADATGRPSWMRFRQDIVAPLSERASEALQELRQTLQSAETQLRSTVHLTADDLPKRSIILVDNRRWLHARNHVKDPERHLRRVRWDAVPFHPAPK</sequence>
<dbReference type="Proteomes" id="UP000738349">
    <property type="component" value="Unassembled WGS sequence"/>
</dbReference>
<dbReference type="GO" id="GO:0016491">
    <property type="term" value="F:oxidoreductase activity"/>
    <property type="evidence" value="ECO:0007669"/>
    <property type="project" value="UniProtKB-KW"/>
</dbReference>
<dbReference type="AlphaFoldDB" id="A0A9P9DV36"/>
<dbReference type="SUPFAM" id="SSF51197">
    <property type="entry name" value="Clavaminate synthase-like"/>
    <property type="match status" value="1"/>
</dbReference>
<dbReference type="Gene3D" id="3.60.130.10">
    <property type="entry name" value="Clavaminate synthase-like"/>
    <property type="match status" value="1"/>
</dbReference>
<feature type="coiled-coil region" evidence="2">
    <location>
        <begin position="231"/>
        <end position="258"/>
    </location>
</feature>
<name>A0A9P9DV36_9HYPO</name>
<dbReference type="Pfam" id="PF02668">
    <property type="entry name" value="TauD"/>
    <property type="match status" value="1"/>
</dbReference>
<accession>A0A9P9DV36</accession>
<dbReference type="InterPro" id="IPR042098">
    <property type="entry name" value="TauD-like_sf"/>
</dbReference>
<dbReference type="EMBL" id="JAGMUV010000020">
    <property type="protein sequence ID" value="KAH7125923.1"/>
    <property type="molecule type" value="Genomic_DNA"/>
</dbReference>
<dbReference type="OrthoDB" id="2960375at2759"/>
<reference evidence="4" key="1">
    <citation type="journal article" date="2021" name="Nat. Commun.">
        <title>Genetic determinants of endophytism in the Arabidopsis root mycobiome.</title>
        <authorList>
            <person name="Mesny F."/>
            <person name="Miyauchi S."/>
            <person name="Thiergart T."/>
            <person name="Pickel B."/>
            <person name="Atanasova L."/>
            <person name="Karlsson M."/>
            <person name="Huettel B."/>
            <person name="Barry K.W."/>
            <person name="Haridas S."/>
            <person name="Chen C."/>
            <person name="Bauer D."/>
            <person name="Andreopoulos W."/>
            <person name="Pangilinan J."/>
            <person name="LaButti K."/>
            <person name="Riley R."/>
            <person name="Lipzen A."/>
            <person name="Clum A."/>
            <person name="Drula E."/>
            <person name="Henrissat B."/>
            <person name="Kohler A."/>
            <person name="Grigoriev I.V."/>
            <person name="Martin F.M."/>
            <person name="Hacquard S."/>
        </authorList>
    </citation>
    <scope>NUCLEOTIDE SEQUENCE</scope>
    <source>
        <strain evidence="4">MPI-CAGE-AT-0147</strain>
    </source>
</reference>
<evidence type="ECO:0000313" key="5">
    <source>
        <dbReference type="Proteomes" id="UP000738349"/>
    </source>
</evidence>
<dbReference type="InterPro" id="IPR003819">
    <property type="entry name" value="TauD/TfdA-like"/>
</dbReference>
<organism evidence="4 5">
    <name type="scientific">Dactylonectria macrodidyma</name>
    <dbReference type="NCBI Taxonomy" id="307937"/>
    <lineage>
        <taxon>Eukaryota</taxon>
        <taxon>Fungi</taxon>
        <taxon>Dikarya</taxon>
        <taxon>Ascomycota</taxon>
        <taxon>Pezizomycotina</taxon>
        <taxon>Sordariomycetes</taxon>
        <taxon>Hypocreomycetidae</taxon>
        <taxon>Hypocreales</taxon>
        <taxon>Nectriaceae</taxon>
        <taxon>Dactylonectria</taxon>
    </lineage>
</organism>
<feature type="domain" description="TauD/TfdA-like" evidence="3">
    <location>
        <begin position="36"/>
        <end position="293"/>
    </location>
</feature>
<evidence type="ECO:0000313" key="4">
    <source>
        <dbReference type="EMBL" id="KAH7125923.1"/>
    </source>
</evidence>
<comment type="caution">
    <text evidence="4">The sequence shown here is derived from an EMBL/GenBank/DDBJ whole genome shotgun (WGS) entry which is preliminary data.</text>
</comment>
<evidence type="ECO:0000256" key="1">
    <source>
        <dbReference type="ARBA" id="ARBA00023002"/>
    </source>
</evidence>